<dbReference type="InParanoid" id="A0A4S2MIC3"/>
<evidence type="ECO:0000256" key="1">
    <source>
        <dbReference type="SAM" id="MobiDB-lite"/>
    </source>
</evidence>
<dbReference type="AlphaFoldDB" id="A0A4S2MIC3"/>
<dbReference type="EMBL" id="ML220177">
    <property type="protein sequence ID" value="TGZ76465.1"/>
    <property type="molecule type" value="Genomic_DNA"/>
</dbReference>
<dbReference type="PANTHER" id="PTHR39147:SF1">
    <property type="entry name" value="PROTEIN SPT21"/>
    <property type="match status" value="1"/>
</dbReference>
<dbReference type="PANTHER" id="PTHR39147">
    <property type="entry name" value="PROTEIN SPT21"/>
    <property type="match status" value="1"/>
</dbReference>
<dbReference type="OrthoDB" id="3199820at2759"/>
<feature type="region of interest" description="Disordered" evidence="1">
    <location>
        <begin position="930"/>
        <end position="956"/>
    </location>
</feature>
<feature type="compositionally biased region" description="Basic residues" evidence="1">
    <location>
        <begin position="277"/>
        <end position="298"/>
    </location>
</feature>
<feature type="compositionally biased region" description="Polar residues" evidence="1">
    <location>
        <begin position="313"/>
        <end position="325"/>
    </location>
</feature>
<feature type="region of interest" description="Disordered" evidence="1">
    <location>
        <begin position="599"/>
        <end position="765"/>
    </location>
</feature>
<evidence type="ECO:0000259" key="2">
    <source>
        <dbReference type="Pfam" id="PF25823"/>
    </source>
</evidence>
<feature type="region of interest" description="Disordered" evidence="1">
    <location>
        <begin position="238"/>
        <end position="445"/>
    </location>
</feature>
<accession>A0A4S2MIC3</accession>
<gene>
    <name evidence="3" type="ORF">EX30DRAFT_352606</name>
</gene>
<feature type="compositionally biased region" description="Low complexity" evidence="1">
    <location>
        <begin position="300"/>
        <end position="312"/>
    </location>
</feature>
<feature type="compositionally biased region" description="Low complexity" evidence="1">
    <location>
        <begin position="348"/>
        <end position="364"/>
    </location>
</feature>
<dbReference type="GO" id="GO:0030466">
    <property type="term" value="P:silent mating-type cassette heterochromatin formation"/>
    <property type="evidence" value="ECO:0007669"/>
    <property type="project" value="TreeGrafter"/>
</dbReference>
<organism evidence="3 4">
    <name type="scientific">Ascodesmis nigricans</name>
    <dbReference type="NCBI Taxonomy" id="341454"/>
    <lineage>
        <taxon>Eukaryota</taxon>
        <taxon>Fungi</taxon>
        <taxon>Dikarya</taxon>
        <taxon>Ascomycota</taxon>
        <taxon>Pezizomycotina</taxon>
        <taxon>Pezizomycetes</taxon>
        <taxon>Pezizales</taxon>
        <taxon>Ascodesmidaceae</taxon>
        <taxon>Ascodesmis</taxon>
    </lineage>
</organism>
<dbReference type="InterPro" id="IPR042403">
    <property type="entry name" value="Spt21/Ams2"/>
</dbReference>
<name>A0A4S2MIC3_9PEZI</name>
<keyword evidence="4" id="KW-1185">Reference proteome</keyword>
<feature type="compositionally biased region" description="Pro residues" evidence="1">
    <location>
        <begin position="246"/>
        <end position="257"/>
    </location>
</feature>
<dbReference type="GO" id="GO:0008270">
    <property type="term" value="F:zinc ion binding"/>
    <property type="evidence" value="ECO:0007669"/>
    <property type="project" value="InterPro"/>
</dbReference>
<feature type="region of interest" description="Disordered" evidence="1">
    <location>
        <begin position="1"/>
        <end position="26"/>
    </location>
</feature>
<feature type="domain" description="Ams2/SPT21 N-terminal" evidence="2">
    <location>
        <begin position="54"/>
        <end position="183"/>
    </location>
</feature>
<sequence>MSTAALAPKPQASMGTEGTGNTTGGPCPTSRQMRCLFSPLFPHASHVLTSLLSPVKVSYTFDDASQSQCLARWPHLVSTPVVQVDPDLLVGAVELKTCILSIISASPELVATLGQDYSVYAYDFSEAGFPLVGCGMLSWAMLNTQNSPTRIMVTGRVSCNTFAFFSNDAIKETLEVKFKLQKVETFTQEQFVRSVHAYTALARSLPGDFDPSSWSTFINQNPQILAAQNPEKPLAIEPPSAYQASIPPPPPPPPAAPVPQWNEQTNMSASEESSQPARKRQRTAPRRPTKPSVPRKKCGSAAASPAEFPPSSQQLTDDARQSFQAPSDCEPAMSHSRSRESSTIQFQPLSEPSPAMASSPPTQSEAGDGVISPAPTSPVLPALPDVRAPEPPRTMQSLYEEPVLAHQTQPRGGLVLPGRRQYSSVPPEDVPPSAESIQAVKAAKKPRRRPVKQIVPVDPICPSSDAVCESGPGIQRGVGVDKIIIKPKPSNNTRTAKHVKERIQSQLVEAVKRGHMPNYCMNCGAIETAVWRKVRLDTKSSKDPCRGADAQPKREDREGTEAGKECEEREKEERSKEVLLCNACGLWFLSHKTMRPQNLWDVPQKSDQASTKGTNPKKRKKSLGVPTPPASSAIQPPSEPATEPIVLQDEDATPRAPVPDTSMATPSAASSTVKGPSRYNSGITASQAVRSSPVMGSADSPIDLDAEIDGAPSPRRLLFPSARKGTSTSPLRPGKENCPPRDAEPNDGPAAIGPKTPTRAGRGYQLRTPLRSASRSSIVALVLSPCRSVKSVANRGTPATPERRLLKSQQQRMSLSPTAGLLEKLLAEDPNVLGNFDPTSADLHNMQFDFDNDLLNTDLTMPSSPPAGFSFFDDTDAGGMTDAWSDFLPSTPRQFNVDDIFDDPPDRHSSGSGGMQVDLSAFIEEHSMYHRGTDSEGSSPMSPIRSPKRTEAEKAAEAAELEAEIAELAKEAEEAARAAGEIS</sequence>
<evidence type="ECO:0000313" key="3">
    <source>
        <dbReference type="EMBL" id="TGZ76465.1"/>
    </source>
</evidence>
<dbReference type="InterPro" id="IPR057725">
    <property type="entry name" value="Ams2-SPT21_N"/>
</dbReference>
<dbReference type="InterPro" id="IPR013088">
    <property type="entry name" value="Znf_NHR/GATA"/>
</dbReference>
<proteinExistence type="predicted"/>
<dbReference type="SUPFAM" id="SSF57716">
    <property type="entry name" value="Glucocorticoid receptor-like (DNA-binding domain)"/>
    <property type="match status" value="1"/>
</dbReference>
<feature type="compositionally biased region" description="Polar residues" evidence="1">
    <location>
        <begin position="261"/>
        <end position="276"/>
    </location>
</feature>
<protein>
    <recommendedName>
        <fullName evidence="2">Ams2/SPT21 N-terminal domain-containing protein</fullName>
    </recommendedName>
</protein>
<dbReference type="GO" id="GO:0006357">
    <property type="term" value="P:regulation of transcription by RNA polymerase II"/>
    <property type="evidence" value="ECO:0007669"/>
    <property type="project" value="TreeGrafter"/>
</dbReference>
<feature type="compositionally biased region" description="Low complexity" evidence="1">
    <location>
        <begin position="661"/>
        <end position="672"/>
    </location>
</feature>
<reference evidence="3 4" key="1">
    <citation type="submission" date="2019-04" db="EMBL/GenBank/DDBJ databases">
        <title>Comparative genomics and transcriptomics to analyze fruiting body development in filamentous ascomycetes.</title>
        <authorList>
            <consortium name="DOE Joint Genome Institute"/>
            <person name="Lutkenhaus R."/>
            <person name="Traeger S."/>
            <person name="Breuer J."/>
            <person name="Kuo A."/>
            <person name="Lipzen A."/>
            <person name="Pangilinan J."/>
            <person name="Dilworth D."/>
            <person name="Sandor L."/>
            <person name="Poggeler S."/>
            <person name="Barry K."/>
            <person name="Grigoriev I.V."/>
            <person name="Nowrousian M."/>
        </authorList>
    </citation>
    <scope>NUCLEOTIDE SEQUENCE [LARGE SCALE GENOMIC DNA]</scope>
    <source>
        <strain evidence="3 4">CBS 389.68</strain>
    </source>
</reference>
<dbReference type="Pfam" id="PF25823">
    <property type="entry name" value="Ams2-SPT21_N"/>
    <property type="match status" value="1"/>
</dbReference>
<dbReference type="Gene3D" id="3.30.50.10">
    <property type="entry name" value="Erythroid Transcription Factor GATA-1, subunit A"/>
    <property type="match status" value="1"/>
</dbReference>
<dbReference type="Proteomes" id="UP000298138">
    <property type="component" value="Unassembled WGS sequence"/>
</dbReference>
<feature type="compositionally biased region" description="Basic and acidic residues" evidence="1">
    <location>
        <begin position="733"/>
        <end position="744"/>
    </location>
</feature>
<dbReference type="GO" id="GO:0000183">
    <property type="term" value="P:rDNA heterochromatin formation"/>
    <property type="evidence" value="ECO:0007669"/>
    <property type="project" value="TreeGrafter"/>
</dbReference>
<evidence type="ECO:0000313" key="4">
    <source>
        <dbReference type="Proteomes" id="UP000298138"/>
    </source>
</evidence>
<dbReference type="STRING" id="341454.A0A4S2MIC3"/>
<feature type="compositionally biased region" description="Polar residues" evidence="1">
    <location>
        <begin position="605"/>
        <end position="614"/>
    </location>
</feature>
<feature type="region of interest" description="Disordered" evidence="1">
    <location>
        <begin position="538"/>
        <end position="572"/>
    </location>
</feature>
<feature type="compositionally biased region" description="Polar residues" evidence="1">
    <location>
        <begin position="678"/>
        <end position="690"/>
    </location>
</feature>